<proteinExistence type="predicted"/>
<comment type="caution">
    <text evidence="1">The sequence shown here is derived from an EMBL/GenBank/DDBJ whole genome shotgun (WGS) entry which is preliminary data.</text>
</comment>
<sequence>MTQANPTALLRQTHIDTIHALFADPPSLRAVAQASAQAHLDEHFAARTLAVEQLYLRTPLASQTATYDYTALADALVARLVNGEPVLYVPGHHESVQRVGDDYEPSTLDLFECEVLVNERGALLLASYREQLQAWWKTRWWPLVEALMGVVSDTPRQPGMSQRHLDTFFSLSFTNPGGELAAPAGPLRVSTVHLRREDAGDDDSGEILPLWLLQATHSTDMALYSPAMGVQLIDQLDDIGPLLADHLSPLLDEPAGEWFVVEHAGLAPESLASGYLARQLSEIAAIDPTVRRTAQQYQALLNAITDTRRWFVSPLTAFGQGVHEAIPAWLFNAAQTDRLQYGRLLVEQVRHLNQGAGKRFFPEVPSLVAFAETALQDCLDNEPRAVELKVLDIHGVFGPPSAAPLELTLTEWALETLGGFTPSPTTVTLKGAPAPAWLTEPLLRDWLVKADIAKTYGAVLRQRLAKGNAAKDWDRDLAGDQVLSQLKMLAMAYKIQGLHGLTQQGYRLISERAAGLRASSRLLPLTLKAMPQGQTAVVQHMHLLMPRQAPPGACLLYRPLLNPVVQEFASLEDLHAAIKAPGALRDSVLAWLPTSHRAVFEPLLSALPVDDNAALAVEVSEDLESVHSLREAFYLALETLSEWPVSGGDARHWACFKEAGWSLTDGLMPLVQGVDTLTGWLGQLMDTVRQDVGATRGVDVLGNLAWVLAQRVSPANVQLQLDLSALMFATPQRVQNPLELTRIPAPKQFKQPDKWGSVLRVKALIQQARLQTDLRLEEWQALYDGADSTRAEAESRVSVLSSLVDSIVDNLADAAADQVREQYHQILQVKLKALSQQLHALRQLRALAPRLGYEVQVCALLESLVGTARTLGSLEARYIASLDTSLASMSQEQVSENRRNRLAAYNGAIHWRELENRHLDELTAVIGCGADKGQALTLAVAPASVLALQAQQVRRLWQAAWRAEDSGSDAMFAGMLAQTLQRVACASQSHAGFMALTQAERIELFDSVLQVYGDTADRLAFCRAITPQAFDLDYLHELQTLIDELHATAEKNLLEALMDNAPAAAVGAPRNSLIRTRGGDVYRGRIVEPTHAQPARIAQVHDRADELIASFKQAADGLWDPLERAPATLGCARAGTLVEMIEHGKQTVAGVERMIAQVLRMVPTAKRAHSLQDVLAVPAFFLLECAEAMRRKLAQASAARWPVKHRSTAQRIEADWRAAAARLYEQGVHARIAVIKARAPVQAGVDALLAGHEVQLVNRPGRYRVDDAADDYVQFCQVVDVHTRQPEGYIHLYYQQAVGRDDLFTAAYLKTPEQHHATRQTELPLSFSRWMTPTAATILADHRRQVSRSQTCRWMADADTR</sequence>
<evidence type="ECO:0000313" key="2">
    <source>
        <dbReference type="Proteomes" id="UP000814078"/>
    </source>
</evidence>
<dbReference type="GeneID" id="45621734"/>
<protein>
    <submittedName>
        <fullName evidence="1">Uncharacterized protein</fullName>
    </submittedName>
</protein>
<dbReference type="Proteomes" id="UP000814078">
    <property type="component" value="Unassembled WGS sequence"/>
</dbReference>
<evidence type="ECO:0000313" key="1">
    <source>
        <dbReference type="EMBL" id="MCF5320657.1"/>
    </source>
</evidence>
<dbReference type="RefSeq" id="WP_044286691.1">
    <property type="nucleotide sequence ID" value="NZ_CP010896.1"/>
</dbReference>
<accession>A0ABS9G6K5</accession>
<gene>
    <name evidence="1" type="ORF">GIW13_20435</name>
</gene>
<organism evidence="1 2">
    <name type="scientific">Pseudomonas simiae</name>
    <dbReference type="NCBI Taxonomy" id="321846"/>
    <lineage>
        <taxon>Bacteria</taxon>
        <taxon>Pseudomonadati</taxon>
        <taxon>Pseudomonadota</taxon>
        <taxon>Gammaproteobacteria</taxon>
        <taxon>Pseudomonadales</taxon>
        <taxon>Pseudomonadaceae</taxon>
        <taxon>Pseudomonas</taxon>
    </lineage>
</organism>
<name>A0ABS9G6K5_9PSED</name>
<dbReference type="EMBL" id="WKCM01000038">
    <property type="protein sequence ID" value="MCF5320657.1"/>
    <property type="molecule type" value="Genomic_DNA"/>
</dbReference>
<reference evidence="1 2" key="1">
    <citation type="submission" date="2019-11" db="EMBL/GenBank/DDBJ databases">
        <title>Epiphytic Pseudomonas syringae from cherry orchards.</title>
        <authorList>
            <person name="Hulin M.T."/>
        </authorList>
    </citation>
    <scope>NUCLEOTIDE SEQUENCE [LARGE SCALE GENOMIC DNA]</scope>
    <source>
        <strain evidence="1 2">PA-5-11C</strain>
    </source>
</reference>
<keyword evidence="2" id="KW-1185">Reference proteome</keyword>